<name>A0A4E9DD70_GIBZA</name>
<organism evidence="1">
    <name type="scientific">Gibberella zeae</name>
    <name type="common">Wheat head blight fungus</name>
    <name type="synonym">Fusarium graminearum</name>
    <dbReference type="NCBI Taxonomy" id="5518"/>
    <lineage>
        <taxon>Eukaryota</taxon>
        <taxon>Fungi</taxon>
        <taxon>Dikarya</taxon>
        <taxon>Ascomycota</taxon>
        <taxon>Pezizomycotina</taxon>
        <taxon>Sordariomycetes</taxon>
        <taxon>Hypocreomycetidae</taxon>
        <taxon>Hypocreales</taxon>
        <taxon>Nectriaceae</taxon>
        <taxon>Fusarium</taxon>
    </lineage>
</organism>
<proteinExistence type="predicted"/>
<evidence type="ECO:0000313" key="1">
    <source>
        <dbReference type="EMBL" id="VIO56000.1"/>
    </source>
</evidence>
<accession>A0A4E9DD70</accession>
<gene>
    <name evidence="1" type="ORF">FUG_LOCUS187983</name>
</gene>
<dbReference type="EMBL" id="CAAKMV010000122">
    <property type="protein sequence ID" value="VIO56000.1"/>
    <property type="molecule type" value="Genomic_DNA"/>
</dbReference>
<dbReference type="AlphaFoldDB" id="A0A4E9DD70"/>
<reference evidence="1" key="1">
    <citation type="submission" date="2019-04" db="EMBL/GenBank/DDBJ databases">
        <authorList>
            <person name="Melise S."/>
            <person name="Noan J."/>
            <person name="Okalmin O."/>
        </authorList>
    </citation>
    <scope>NUCLEOTIDE SEQUENCE</scope>
    <source>
        <strain evidence="1">FN9</strain>
    </source>
</reference>
<protein>
    <submittedName>
        <fullName evidence="1">Uncharacterized protein</fullName>
    </submittedName>
</protein>
<sequence>MVFDAGCDAQPLSTESMEAVLRECGEIRAAFHDLCDLDWLYMIENALHHNYAMSHFKSQLHSTHKADLMALKVVPKASSIDGLGRRKATPESGRQSCCQAVHQIPSIGQFHATPRMVFSKARSLEASSRARCRRRQLCHERKPDCVKGQVTKVDTPNCHNIQHKHTLDDPERVCREHGQARGRDLPAENDGIGPVSEKIKYVHKSSDQATEPVRIKDLEDKIGCLAIASKDRPLRAVSPGVEDAYMRGEPLTPPEIEFSEYSDMEDDYWAWHQEDQVFRHWDEDLGDWLSFPERFD</sequence>